<evidence type="ECO:0000256" key="5">
    <source>
        <dbReference type="ARBA" id="ARBA00030643"/>
    </source>
</evidence>
<feature type="domain" description="Peptide methionine sulphoxide reductase MsrA" evidence="8">
    <location>
        <begin position="49"/>
        <end position="206"/>
    </location>
</feature>
<accession>C1MXK0</accession>
<dbReference type="OrthoDB" id="77405at2759"/>
<dbReference type="Proteomes" id="UP000001876">
    <property type="component" value="Unassembled WGS sequence"/>
</dbReference>
<evidence type="ECO:0000256" key="6">
    <source>
        <dbReference type="ARBA" id="ARBA00047806"/>
    </source>
</evidence>
<evidence type="ECO:0000313" key="9">
    <source>
        <dbReference type="EMBL" id="EEH55179.1"/>
    </source>
</evidence>
<evidence type="ECO:0000256" key="4">
    <source>
        <dbReference type="ARBA" id="ARBA00030273"/>
    </source>
</evidence>
<reference evidence="9 10" key="1">
    <citation type="journal article" date="2009" name="Science">
        <title>Green evolution and dynamic adaptations revealed by genomes of the marine picoeukaryotes Micromonas.</title>
        <authorList>
            <person name="Worden A.Z."/>
            <person name="Lee J.H."/>
            <person name="Mock T."/>
            <person name="Rouze P."/>
            <person name="Simmons M.P."/>
            <person name="Aerts A.L."/>
            <person name="Allen A.E."/>
            <person name="Cuvelier M.L."/>
            <person name="Derelle E."/>
            <person name="Everett M.V."/>
            <person name="Foulon E."/>
            <person name="Grimwood J."/>
            <person name="Gundlach H."/>
            <person name="Henrissat B."/>
            <person name="Napoli C."/>
            <person name="McDonald S.M."/>
            <person name="Parker M.S."/>
            <person name="Rombauts S."/>
            <person name="Salamov A."/>
            <person name="Von Dassow P."/>
            <person name="Badger J.H."/>
            <person name="Coutinho P.M."/>
            <person name="Demir E."/>
            <person name="Dubchak I."/>
            <person name="Gentemann C."/>
            <person name="Eikrem W."/>
            <person name="Gready J.E."/>
            <person name="John U."/>
            <person name="Lanier W."/>
            <person name="Lindquist E.A."/>
            <person name="Lucas S."/>
            <person name="Mayer K.F."/>
            <person name="Moreau H."/>
            <person name="Not F."/>
            <person name="Otillar R."/>
            <person name="Panaud O."/>
            <person name="Pangilinan J."/>
            <person name="Paulsen I."/>
            <person name="Piegu B."/>
            <person name="Poliakov A."/>
            <person name="Robbens S."/>
            <person name="Schmutz J."/>
            <person name="Toulza E."/>
            <person name="Wyss T."/>
            <person name="Zelensky A."/>
            <person name="Zhou K."/>
            <person name="Armbrust E.V."/>
            <person name="Bhattacharya D."/>
            <person name="Goodenough U.W."/>
            <person name="Van de Peer Y."/>
            <person name="Grigoriev I.V."/>
        </authorList>
    </citation>
    <scope>NUCLEOTIDE SEQUENCE [LARGE SCALE GENOMIC DNA]</scope>
    <source>
        <strain evidence="9 10">CCMP1545</strain>
    </source>
</reference>
<sequence length="258" mass="28115">MLNGGGAKSALIDEKDALPGRKEEMKVTNKHYVLGNPIKEPFPDNLETCVFATGCFWGTEKMFWRVPGVYSTSVGYCSGHTQNPTYEEVCSGRTAHTEAVQVAWDPKIVSFADLLAMHWTCHDPTQGMRQGNDSGTQYRSGIYCSTAKQLEVAKDSAKAYAAALEAAGRSGKITSDLIGPEGNTVYYFAEDYHQQYLAKPNARPYCSAQPTGVPVPETWLKANGAKLSAGYWAKYGPRPGCTIQVANEPVPLEEAMKA</sequence>
<dbReference type="InterPro" id="IPR002569">
    <property type="entry name" value="Met_Sox_Rdtase_MsrA_dom"/>
</dbReference>
<evidence type="ECO:0000256" key="2">
    <source>
        <dbReference type="ARBA" id="ARBA00012502"/>
    </source>
</evidence>
<organism evidence="10">
    <name type="scientific">Micromonas pusilla (strain CCMP1545)</name>
    <name type="common">Picoplanktonic green alga</name>
    <dbReference type="NCBI Taxonomy" id="564608"/>
    <lineage>
        <taxon>Eukaryota</taxon>
        <taxon>Viridiplantae</taxon>
        <taxon>Chlorophyta</taxon>
        <taxon>Mamiellophyceae</taxon>
        <taxon>Mamiellales</taxon>
        <taxon>Mamiellaceae</taxon>
        <taxon>Micromonas</taxon>
    </lineage>
</organism>
<dbReference type="PANTHER" id="PTHR42799">
    <property type="entry name" value="MITOCHONDRIAL PEPTIDE METHIONINE SULFOXIDE REDUCTASE"/>
    <property type="match status" value="1"/>
</dbReference>
<evidence type="ECO:0000256" key="3">
    <source>
        <dbReference type="ARBA" id="ARBA00023002"/>
    </source>
</evidence>
<dbReference type="EC" id="1.8.4.11" evidence="2"/>
<dbReference type="AlphaFoldDB" id="C1MXK0"/>
<dbReference type="STRING" id="564608.C1MXK0"/>
<comment type="similarity">
    <text evidence="1">Belongs to the MsrA Met sulfoxide reductase family.</text>
</comment>
<dbReference type="InterPro" id="IPR036509">
    <property type="entry name" value="Met_Sox_Rdtase_MsrA_sf"/>
</dbReference>
<dbReference type="SUPFAM" id="SSF55068">
    <property type="entry name" value="Peptide methionine sulfoxide reductase"/>
    <property type="match status" value="1"/>
</dbReference>
<dbReference type="OMA" id="TEKMFWR"/>
<dbReference type="Gene3D" id="3.30.1060.10">
    <property type="entry name" value="Peptide methionine sulphoxide reductase MsrA"/>
    <property type="match status" value="1"/>
</dbReference>
<evidence type="ECO:0000256" key="1">
    <source>
        <dbReference type="ARBA" id="ARBA00005591"/>
    </source>
</evidence>
<evidence type="ECO:0000313" key="10">
    <source>
        <dbReference type="Proteomes" id="UP000001876"/>
    </source>
</evidence>
<proteinExistence type="inferred from homology"/>
<name>C1MXK0_MICPC</name>
<gene>
    <name evidence="9" type="ORF">MICPUCDRAFT_34655</name>
</gene>
<dbReference type="GO" id="GO:0005737">
    <property type="term" value="C:cytoplasm"/>
    <property type="evidence" value="ECO:0007669"/>
    <property type="project" value="TreeGrafter"/>
</dbReference>
<comment type="catalytic activity">
    <reaction evidence="6">
        <text>L-methionyl-[protein] + [thioredoxin]-disulfide + H2O = L-methionyl-(S)-S-oxide-[protein] + [thioredoxin]-dithiol</text>
        <dbReference type="Rhea" id="RHEA:14217"/>
        <dbReference type="Rhea" id="RHEA-COMP:10698"/>
        <dbReference type="Rhea" id="RHEA-COMP:10700"/>
        <dbReference type="Rhea" id="RHEA-COMP:12313"/>
        <dbReference type="Rhea" id="RHEA-COMP:12315"/>
        <dbReference type="ChEBI" id="CHEBI:15377"/>
        <dbReference type="ChEBI" id="CHEBI:16044"/>
        <dbReference type="ChEBI" id="CHEBI:29950"/>
        <dbReference type="ChEBI" id="CHEBI:44120"/>
        <dbReference type="ChEBI" id="CHEBI:50058"/>
        <dbReference type="EC" id="1.8.4.11"/>
    </reaction>
</comment>
<dbReference type="GeneID" id="9686143"/>
<dbReference type="eggNOG" id="KOG1635">
    <property type="taxonomic scope" value="Eukaryota"/>
</dbReference>
<dbReference type="GO" id="GO:0008113">
    <property type="term" value="F:peptide-methionine (S)-S-oxide reductase activity"/>
    <property type="evidence" value="ECO:0007669"/>
    <property type="project" value="UniProtKB-EC"/>
</dbReference>
<keyword evidence="10" id="KW-1185">Reference proteome</keyword>
<evidence type="ECO:0000256" key="7">
    <source>
        <dbReference type="ARBA" id="ARBA00048782"/>
    </source>
</evidence>
<dbReference type="RefSeq" id="XP_003060410.1">
    <property type="nucleotide sequence ID" value="XM_003060364.1"/>
</dbReference>
<evidence type="ECO:0000259" key="8">
    <source>
        <dbReference type="Pfam" id="PF01625"/>
    </source>
</evidence>
<dbReference type="Pfam" id="PF01625">
    <property type="entry name" value="PMSR"/>
    <property type="match status" value="1"/>
</dbReference>
<dbReference type="KEGG" id="mpp:MICPUCDRAFT_34655"/>
<dbReference type="NCBIfam" id="TIGR00401">
    <property type="entry name" value="msrA"/>
    <property type="match status" value="1"/>
</dbReference>
<dbReference type="GO" id="GO:0034599">
    <property type="term" value="P:cellular response to oxidative stress"/>
    <property type="evidence" value="ECO:0007669"/>
    <property type="project" value="TreeGrafter"/>
</dbReference>
<keyword evidence="3" id="KW-0560">Oxidoreductase</keyword>
<dbReference type="InterPro" id="IPR050162">
    <property type="entry name" value="MsrA_MetSO_reductase"/>
</dbReference>
<protein>
    <recommendedName>
        <fullName evidence="2">peptide-methionine (S)-S-oxide reductase</fullName>
        <ecNumber evidence="2">1.8.4.11</ecNumber>
    </recommendedName>
    <alternativeName>
        <fullName evidence="5">Peptide-methionine (S)-S-oxide reductase</fullName>
    </alternativeName>
    <alternativeName>
        <fullName evidence="4">Protein-methionine-S-oxide reductase</fullName>
    </alternativeName>
</protein>
<dbReference type="HAMAP" id="MF_01401">
    <property type="entry name" value="MsrA"/>
    <property type="match status" value="1"/>
</dbReference>
<dbReference type="PANTHER" id="PTHR42799:SF2">
    <property type="entry name" value="MITOCHONDRIAL PEPTIDE METHIONINE SULFOXIDE REDUCTASE"/>
    <property type="match status" value="1"/>
</dbReference>
<comment type="catalytic activity">
    <reaction evidence="7">
        <text>[thioredoxin]-disulfide + L-methionine + H2O = L-methionine (S)-S-oxide + [thioredoxin]-dithiol</text>
        <dbReference type="Rhea" id="RHEA:19993"/>
        <dbReference type="Rhea" id="RHEA-COMP:10698"/>
        <dbReference type="Rhea" id="RHEA-COMP:10700"/>
        <dbReference type="ChEBI" id="CHEBI:15377"/>
        <dbReference type="ChEBI" id="CHEBI:29950"/>
        <dbReference type="ChEBI" id="CHEBI:50058"/>
        <dbReference type="ChEBI" id="CHEBI:57844"/>
        <dbReference type="ChEBI" id="CHEBI:58772"/>
        <dbReference type="EC" id="1.8.4.11"/>
    </reaction>
</comment>
<dbReference type="EMBL" id="GG663742">
    <property type="protein sequence ID" value="EEH55179.1"/>
    <property type="molecule type" value="Genomic_DNA"/>
</dbReference>